<proteinExistence type="predicted"/>
<organism evidence="2 3">
    <name type="scientific">Mycobacterium spongiae</name>
    <dbReference type="NCBI Taxonomy" id="886343"/>
    <lineage>
        <taxon>Bacteria</taxon>
        <taxon>Bacillati</taxon>
        <taxon>Actinomycetota</taxon>
        <taxon>Actinomycetes</taxon>
        <taxon>Mycobacteriales</taxon>
        <taxon>Mycobacteriaceae</taxon>
        <taxon>Mycobacterium</taxon>
    </lineage>
</organism>
<name>A0A975JYX2_9MYCO</name>
<reference evidence="2" key="1">
    <citation type="submission" date="2019-12" db="EMBL/GenBank/DDBJ databases">
        <title>Mycobacterium spongiae sp. nov.</title>
        <authorList>
            <person name="Stinear T."/>
        </authorList>
    </citation>
    <scope>NUCLEOTIDE SEQUENCE</scope>
    <source>
        <strain evidence="2">FSD4b-SM</strain>
    </source>
</reference>
<accession>A0A975JYX2</accession>
<evidence type="ECO:0000259" key="1">
    <source>
        <dbReference type="Pfam" id="PF00934"/>
    </source>
</evidence>
<keyword evidence="3" id="KW-1185">Reference proteome</keyword>
<sequence length="167" mass="15988">MSFVVATPELVAAAATELAGIESMIGAANAAAMAPTTSVMAAAADEVSMAIAALFGAHGEAYQAVSAQAAAFHAQFVAGLDRAGSAYAGAEALNASAQSIEQDVLAVINAPTGLLLGRPLIGNGADGAPGTGASGGDGGFLWGSGGLVVPGRLGRLVGLVGLVGLRG</sequence>
<gene>
    <name evidence="2" type="ORF">F6B93_12790</name>
</gene>
<dbReference type="KEGG" id="mspg:F6B93_12790"/>
<dbReference type="AlphaFoldDB" id="A0A975JYX2"/>
<dbReference type="SUPFAM" id="SSF140459">
    <property type="entry name" value="PE/PPE dimer-like"/>
    <property type="match status" value="1"/>
</dbReference>
<dbReference type="Pfam" id="PF00934">
    <property type="entry name" value="PE"/>
    <property type="match status" value="1"/>
</dbReference>
<evidence type="ECO:0000313" key="2">
    <source>
        <dbReference type="EMBL" id="QUR67865.1"/>
    </source>
</evidence>
<dbReference type="Gene3D" id="1.10.287.850">
    <property type="entry name" value="HP0062-like domain"/>
    <property type="match status" value="1"/>
</dbReference>
<dbReference type="Proteomes" id="UP000682202">
    <property type="component" value="Chromosome"/>
</dbReference>
<protein>
    <submittedName>
        <fullName evidence="2">PE domain-containing protein</fullName>
    </submittedName>
</protein>
<feature type="domain" description="PE" evidence="1">
    <location>
        <begin position="4"/>
        <end position="94"/>
    </location>
</feature>
<dbReference type="InterPro" id="IPR038332">
    <property type="entry name" value="PPE_sf"/>
</dbReference>
<dbReference type="EMBL" id="CP046600">
    <property type="protein sequence ID" value="QUR67865.1"/>
    <property type="molecule type" value="Genomic_DNA"/>
</dbReference>
<dbReference type="InterPro" id="IPR000084">
    <property type="entry name" value="PE-PGRS_N"/>
</dbReference>
<evidence type="ECO:0000313" key="3">
    <source>
        <dbReference type="Proteomes" id="UP000682202"/>
    </source>
</evidence>